<organism evidence="1 2">
    <name type="scientific">Rhabditophanes sp. KR3021</name>
    <dbReference type="NCBI Taxonomy" id="114890"/>
    <lineage>
        <taxon>Eukaryota</taxon>
        <taxon>Metazoa</taxon>
        <taxon>Ecdysozoa</taxon>
        <taxon>Nematoda</taxon>
        <taxon>Chromadorea</taxon>
        <taxon>Rhabditida</taxon>
        <taxon>Tylenchina</taxon>
        <taxon>Panagrolaimomorpha</taxon>
        <taxon>Strongyloidoidea</taxon>
        <taxon>Alloionematidae</taxon>
        <taxon>Rhabditophanes</taxon>
    </lineage>
</organism>
<proteinExistence type="predicted"/>
<dbReference type="Proteomes" id="UP000095286">
    <property type="component" value="Unplaced"/>
</dbReference>
<reference evidence="2" key="1">
    <citation type="submission" date="2016-11" db="UniProtKB">
        <authorList>
            <consortium name="WormBaseParasite"/>
        </authorList>
    </citation>
    <scope>IDENTIFICATION</scope>
    <source>
        <strain evidence="2">KR3021</strain>
    </source>
</reference>
<dbReference type="WBParaSite" id="RSKR_0000394100.1">
    <property type="protein sequence ID" value="RSKR_0000394100.1"/>
    <property type="gene ID" value="RSKR_0000394100"/>
</dbReference>
<protein>
    <submittedName>
        <fullName evidence="2">HMG box domain-containing protein</fullName>
    </submittedName>
</protein>
<name>A0AC35TSR4_9BILA</name>
<sequence length="286" mass="32549">MSPRTPMLDPNESSNMSFDDQTTHFDELTTTIEICGPNEEFVKRPMNAYMFFSRAQRKIIAKQNPTFKMNEISREYFKDNPTMKYLPPRKKANPSKTPKDSNSETASVNSTEKPARKKQRVSKTIKDTNRQTTSVHTTRETAIRKPSSASTPVNTSRYAGQPLISKANANVYMLQPLTTSNLSLAPTQYSTAEQMSIRSGNSTIVSRVPVQASATCTTPITQRPIRESVQPLSLTEDEALDLYYQSLSAPQFPHYLEDQSNPLQMNTPNFYYDQWRNIVNSKYHHM</sequence>
<accession>A0AC35TSR4</accession>
<evidence type="ECO:0000313" key="1">
    <source>
        <dbReference type="Proteomes" id="UP000095286"/>
    </source>
</evidence>
<evidence type="ECO:0000313" key="2">
    <source>
        <dbReference type="WBParaSite" id="RSKR_0000394100.1"/>
    </source>
</evidence>